<dbReference type="Proteomes" id="UP000838756">
    <property type="component" value="Unassembled WGS sequence"/>
</dbReference>
<reference evidence="1" key="1">
    <citation type="submission" date="2022-03" db="EMBL/GenBank/DDBJ databases">
        <authorList>
            <person name="Lindestad O."/>
        </authorList>
    </citation>
    <scope>NUCLEOTIDE SEQUENCE</scope>
</reference>
<evidence type="ECO:0000313" key="1">
    <source>
        <dbReference type="EMBL" id="CAH2250866.1"/>
    </source>
</evidence>
<sequence>MGHRGRVLPREKSADMKIRRGAVLGRRAGGGTWCGEERGARRLYLGHPGRPTINKREAARAVYPLTSTALPYT</sequence>
<gene>
    <name evidence="1" type="primary">jg10236</name>
    <name evidence="1" type="ORF">PAEG_LOCUS22122</name>
</gene>
<protein>
    <submittedName>
        <fullName evidence="1">Jg10236 protein</fullName>
    </submittedName>
</protein>
<accession>A0A8S4SA26</accession>
<comment type="caution">
    <text evidence="1">The sequence shown here is derived from an EMBL/GenBank/DDBJ whole genome shotgun (WGS) entry which is preliminary data.</text>
</comment>
<evidence type="ECO:0000313" key="2">
    <source>
        <dbReference type="Proteomes" id="UP000838756"/>
    </source>
</evidence>
<name>A0A8S4SA26_9NEOP</name>
<dbReference type="EMBL" id="CAKXAJ010026017">
    <property type="protein sequence ID" value="CAH2250866.1"/>
    <property type="molecule type" value="Genomic_DNA"/>
</dbReference>
<proteinExistence type="predicted"/>
<keyword evidence="2" id="KW-1185">Reference proteome</keyword>
<dbReference type="AlphaFoldDB" id="A0A8S4SA26"/>
<organism evidence="1 2">
    <name type="scientific">Pararge aegeria aegeria</name>
    <dbReference type="NCBI Taxonomy" id="348720"/>
    <lineage>
        <taxon>Eukaryota</taxon>
        <taxon>Metazoa</taxon>
        <taxon>Ecdysozoa</taxon>
        <taxon>Arthropoda</taxon>
        <taxon>Hexapoda</taxon>
        <taxon>Insecta</taxon>
        <taxon>Pterygota</taxon>
        <taxon>Neoptera</taxon>
        <taxon>Endopterygota</taxon>
        <taxon>Lepidoptera</taxon>
        <taxon>Glossata</taxon>
        <taxon>Ditrysia</taxon>
        <taxon>Papilionoidea</taxon>
        <taxon>Nymphalidae</taxon>
        <taxon>Satyrinae</taxon>
        <taxon>Satyrini</taxon>
        <taxon>Parargina</taxon>
        <taxon>Pararge</taxon>
    </lineage>
</organism>